<evidence type="ECO:0000313" key="2">
    <source>
        <dbReference type="Proteomes" id="UP000198716"/>
    </source>
</evidence>
<reference evidence="2" key="1">
    <citation type="submission" date="2016-10" db="EMBL/GenBank/DDBJ databases">
        <authorList>
            <person name="Varghese N."/>
            <person name="Submissions S."/>
        </authorList>
    </citation>
    <scope>NUCLEOTIDE SEQUENCE [LARGE SCALE GENOMIC DNA]</scope>
    <source>
        <strain evidence="2">DSM 45004</strain>
    </source>
</reference>
<dbReference type="Proteomes" id="UP000198716">
    <property type="component" value="Unassembled WGS sequence"/>
</dbReference>
<accession>A0A1I1WAB0</accession>
<dbReference type="EMBL" id="FOMZ01000005">
    <property type="protein sequence ID" value="SFD91949.1"/>
    <property type="molecule type" value="Genomic_DNA"/>
</dbReference>
<sequence>MRKENTFETRFRAAQLEAGYWRTGSTDEELGNWEDLVAQCEEGYDWNTDEYDFDLQPRDSLELALNDPVLNEHEEIEALRARVYEIDAGLRAIPHDQSVRDPAKHPWWECYVPRYGTREFVKDVYRRYGISISTVD</sequence>
<gene>
    <name evidence="1" type="ORF">SAMN04487819_105102</name>
</gene>
<organism evidence="1 2">
    <name type="scientific">Actinopolyspora alba</name>
    <dbReference type="NCBI Taxonomy" id="673379"/>
    <lineage>
        <taxon>Bacteria</taxon>
        <taxon>Bacillati</taxon>
        <taxon>Actinomycetota</taxon>
        <taxon>Actinomycetes</taxon>
        <taxon>Actinopolysporales</taxon>
        <taxon>Actinopolysporaceae</taxon>
        <taxon>Actinopolyspora</taxon>
        <taxon>Actinopolyspora alba group</taxon>
    </lineage>
</organism>
<name>A0A1I1WAB0_9ACTN</name>
<protein>
    <submittedName>
        <fullName evidence="1">Uncharacterized protein</fullName>
    </submittedName>
</protein>
<keyword evidence="2" id="KW-1185">Reference proteome</keyword>
<evidence type="ECO:0000313" key="1">
    <source>
        <dbReference type="EMBL" id="SFD91949.1"/>
    </source>
</evidence>
<dbReference type="RefSeq" id="WP_092925894.1">
    <property type="nucleotide sequence ID" value="NZ_FOMZ01000005.1"/>
</dbReference>
<proteinExistence type="predicted"/>
<dbReference type="AlphaFoldDB" id="A0A1I1WAB0"/>